<evidence type="ECO:0000313" key="2">
    <source>
        <dbReference type="EMBL" id="MBC5766087.1"/>
    </source>
</evidence>
<dbReference type="AlphaFoldDB" id="A0A923S6F0"/>
<keyword evidence="3" id="KW-1185">Reference proteome</keyword>
<organism evidence="2 3">
    <name type="scientific">Ramlibacter albus</name>
    <dbReference type="NCBI Taxonomy" id="2079448"/>
    <lineage>
        <taxon>Bacteria</taxon>
        <taxon>Pseudomonadati</taxon>
        <taxon>Pseudomonadota</taxon>
        <taxon>Betaproteobacteria</taxon>
        <taxon>Burkholderiales</taxon>
        <taxon>Comamonadaceae</taxon>
        <taxon>Ramlibacter</taxon>
    </lineage>
</organism>
<proteinExistence type="predicted"/>
<evidence type="ECO:0000313" key="3">
    <source>
        <dbReference type="Proteomes" id="UP000596827"/>
    </source>
</evidence>
<feature type="region of interest" description="Disordered" evidence="1">
    <location>
        <begin position="584"/>
        <end position="607"/>
    </location>
</feature>
<dbReference type="EMBL" id="JACORU010000006">
    <property type="protein sequence ID" value="MBC5766087.1"/>
    <property type="molecule type" value="Genomic_DNA"/>
</dbReference>
<name>A0A923S6F0_9BURK</name>
<comment type="caution">
    <text evidence="2">The sequence shown here is derived from an EMBL/GenBank/DDBJ whole genome shotgun (WGS) entry which is preliminary data.</text>
</comment>
<gene>
    <name evidence="2" type="ORF">H8R02_16590</name>
</gene>
<feature type="region of interest" description="Disordered" evidence="1">
    <location>
        <begin position="407"/>
        <end position="433"/>
    </location>
</feature>
<feature type="region of interest" description="Disordered" evidence="1">
    <location>
        <begin position="1"/>
        <end position="32"/>
    </location>
</feature>
<accession>A0A923S6F0</accession>
<dbReference type="Proteomes" id="UP000596827">
    <property type="component" value="Unassembled WGS sequence"/>
</dbReference>
<protein>
    <submittedName>
        <fullName evidence="2">Uncharacterized protein</fullName>
    </submittedName>
</protein>
<reference evidence="2" key="1">
    <citation type="submission" date="2020-08" db="EMBL/GenBank/DDBJ databases">
        <title>Ramlibacter sp. GTP1 16S ribosomal RNA gene genome sequencing and assembly.</title>
        <authorList>
            <person name="Kang M."/>
        </authorList>
    </citation>
    <scope>NUCLEOTIDE SEQUENCE</scope>
    <source>
        <strain evidence="2">GTP1</strain>
    </source>
</reference>
<evidence type="ECO:0000256" key="1">
    <source>
        <dbReference type="SAM" id="MobiDB-lite"/>
    </source>
</evidence>
<sequence>MSSVEQGGAGRPCIIHVGPGRQPEPDKCTATAGPRRTLEHTQPAPEGQAPSLAQRTGGASLAGLMRTALLTLLFGRADAGRPLEDASELLFRRANFQHLQVAQYFPQSLNMETLDQVLAGARRAPGVPVEYRQVLWTDAAWDHWWQERLSTAEDLAPLASELAADVDAGVQAGTDAHRRFVDLIRSLEPGELGLFSIDVTTAHPPATALGQGRAVICADARLLTCSIPKPGRLRFAWQDFDSPDPDWKQDPRRDELLAPNHDLFAQDLNARDGSAGIVLEDQEKEILLELVSHYEDLGLSVIRLPLVEDKYMLLVAPGSEGDALEELAGRVGGQVLCHGTPGALRPFRVPGLEKPGTQRHEAAPDEAMTPRAPLALASVLALAVALRLGVCVYPRRCTRAATMRLPDAGDGSRRWKKRLSARKGREEATGRAGRVPAPIDKAVVTRTDAATIAASPDSRDPRQVANETRELLADVGHDREAATLLLGELRDECVAEIASADGGAGVARAAGIVCAVYECTAGSQNVRERWIKSLGMDRATMAKLVQDALRTASDEPQRQLRSASGMLDGLTKPVLAESKLTPVATEQPAPAVEAATPPQPLHPVRGPQVGRAIRDTFKEAARLASLDTKAATRKDADMFVPSTSRDHLHLQDGGFLTYRKPNGPHLYLAQGDTAYPARLRLVRDGLDKADPRDARILASLDTFERALAAQAP</sequence>
<dbReference type="RefSeq" id="WP_187082569.1">
    <property type="nucleotide sequence ID" value="NZ_JACORU010000006.1"/>
</dbReference>